<comment type="caution">
    <text evidence="2">The sequence shown here is derived from an EMBL/GenBank/DDBJ whole genome shotgun (WGS) entry which is preliminary data.</text>
</comment>
<protein>
    <recommendedName>
        <fullName evidence="1">AMP-dependent synthetase/ligase domain-containing protein</fullName>
    </recommendedName>
</protein>
<dbReference type="Gene3D" id="3.40.50.980">
    <property type="match status" value="2"/>
</dbReference>
<dbReference type="GO" id="GO:0016405">
    <property type="term" value="F:CoA-ligase activity"/>
    <property type="evidence" value="ECO:0007669"/>
    <property type="project" value="TreeGrafter"/>
</dbReference>
<organism evidence="2 3">
    <name type="scientific">Sphagnurus paluster</name>
    <dbReference type="NCBI Taxonomy" id="117069"/>
    <lineage>
        <taxon>Eukaryota</taxon>
        <taxon>Fungi</taxon>
        <taxon>Dikarya</taxon>
        <taxon>Basidiomycota</taxon>
        <taxon>Agaricomycotina</taxon>
        <taxon>Agaricomycetes</taxon>
        <taxon>Agaricomycetidae</taxon>
        <taxon>Agaricales</taxon>
        <taxon>Tricholomatineae</taxon>
        <taxon>Lyophyllaceae</taxon>
        <taxon>Sphagnurus</taxon>
    </lineage>
</organism>
<dbReference type="PANTHER" id="PTHR24096">
    <property type="entry name" value="LONG-CHAIN-FATTY-ACID--COA LIGASE"/>
    <property type="match status" value="1"/>
</dbReference>
<evidence type="ECO:0000259" key="1">
    <source>
        <dbReference type="Pfam" id="PF00501"/>
    </source>
</evidence>
<sequence length="185" mass="20117">MPGILRESATATAFLVFDERANGTLWQGMEFFSEVFDAYNGTVADIMTQVPNILPEDNALVMFTSGASTTKYETETEADLAVHSIGTTGMPKGVLSTQRQFLTNIPNVMVGSLRAAIRAGGEYPDLNVQDDPQKGLLIGVPLFHVTGLTSFTMLSTLMGMKIVLTPKWVVEEGEFLFHLSFDSGD</sequence>
<dbReference type="AlphaFoldDB" id="A0A9P7FPX3"/>
<evidence type="ECO:0000313" key="2">
    <source>
        <dbReference type="EMBL" id="KAG5636317.1"/>
    </source>
</evidence>
<proteinExistence type="predicted"/>
<gene>
    <name evidence="2" type="ORF">H0H81_008431</name>
</gene>
<name>A0A9P7FPX3_9AGAR</name>
<dbReference type="PANTHER" id="PTHR24096:SF393">
    <property type="entry name" value="LIGASE, PUTATIVE-RELATED"/>
    <property type="match status" value="1"/>
</dbReference>
<dbReference type="Pfam" id="PF00501">
    <property type="entry name" value="AMP-binding"/>
    <property type="match status" value="1"/>
</dbReference>
<dbReference type="GO" id="GO:0019748">
    <property type="term" value="P:secondary metabolic process"/>
    <property type="evidence" value="ECO:0007669"/>
    <property type="project" value="TreeGrafter"/>
</dbReference>
<dbReference type="EMBL" id="JABCKI010005948">
    <property type="protein sequence ID" value="KAG5636317.1"/>
    <property type="molecule type" value="Genomic_DNA"/>
</dbReference>
<dbReference type="OrthoDB" id="10253115at2759"/>
<dbReference type="InterPro" id="IPR000873">
    <property type="entry name" value="AMP-dep_synth/lig_dom"/>
</dbReference>
<dbReference type="Proteomes" id="UP000717328">
    <property type="component" value="Unassembled WGS sequence"/>
</dbReference>
<reference evidence="2" key="1">
    <citation type="submission" date="2021-02" db="EMBL/GenBank/DDBJ databases">
        <authorList>
            <person name="Nieuwenhuis M."/>
            <person name="Van De Peppel L.J.J."/>
        </authorList>
    </citation>
    <scope>NUCLEOTIDE SEQUENCE</scope>
    <source>
        <strain evidence="2">D49</strain>
    </source>
</reference>
<evidence type="ECO:0000313" key="3">
    <source>
        <dbReference type="Proteomes" id="UP000717328"/>
    </source>
</evidence>
<keyword evidence="3" id="KW-1185">Reference proteome</keyword>
<reference evidence="2" key="2">
    <citation type="submission" date="2021-10" db="EMBL/GenBank/DDBJ databases">
        <title>Phylogenomics reveals ancestral predisposition of the termite-cultivated fungus Termitomyces towards a domesticated lifestyle.</title>
        <authorList>
            <person name="Auxier B."/>
            <person name="Grum-Grzhimaylo A."/>
            <person name="Cardenas M.E."/>
            <person name="Lodge J.D."/>
            <person name="Laessoe T."/>
            <person name="Pedersen O."/>
            <person name="Smith M.E."/>
            <person name="Kuyper T.W."/>
            <person name="Franco-Molano E.A."/>
            <person name="Baroni T.J."/>
            <person name="Aanen D.K."/>
        </authorList>
    </citation>
    <scope>NUCLEOTIDE SEQUENCE</scope>
    <source>
        <strain evidence="2">D49</strain>
    </source>
</reference>
<dbReference type="SUPFAM" id="SSF56801">
    <property type="entry name" value="Acetyl-CoA synthetase-like"/>
    <property type="match status" value="1"/>
</dbReference>
<accession>A0A9P7FPX3</accession>
<feature type="domain" description="AMP-dependent synthetase/ligase" evidence="1">
    <location>
        <begin position="86"/>
        <end position="171"/>
    </location>
</feature>